<dbReference type="PANTHER" id="PTHR46401">
    <property type="entry name" value="GLYCOSYLTRANSFERASE WBBK-RELATED"/>
    <property type="match status" value="1"/>
</dbReference>
<reference evidence="4 5" key="1">
    <citation type="submission" date="2019-01" db="EMBL/GenBank/DDBJ databases">
        <authorList>
            <person name="Chen W.-M."/>
        </authorList>
    </citation>
    <scope>NUCLEOTIDE SEQUENCE [LARGE SCALE GENOMIC DNA]</scope>
    <source>
        <strain evidence="4 5">KYPY4</strain>
    </source>
</reference>
<dbReference type="AlphaFoldDB" id="A0A437RSV7"/>
<feature type="domain" description="Glycosyl transferase family 1" evidence="2">
    <location>
        <begin position="196"/>
        <end position="339"/>
    </location>
</feature>
<dbReference type="Proteomes" id="UP000285575">
    <property type="component" value="Unassembled WGS sequence"/>
</dbReference>
<comment type="caution">
    <text evidence="4">The sequence shown here is derived from an EMBL/GenBank/DDBJ whole genome shotgun (WGS) entry which is preliminary data.</text>
</comment>
<dbReference type="InterPro" id="IPR001296">
    <property type="entry name" value="Glyco_trans_1"/>
</dbReference>
<evidence type="ECO:0000256" key="1">
    <source>
        <dbReference type="ARBA" id="ARBA00022679"/>
    </source>
</evidence>
<dbReference type="Pfam" id="PF00534">
    <property type="entry name" value="Glycos_transf_1"/>
    <property type="match status" value="1"/>
</dbReference>
<keyword evidence="5" id="KW-1185">Reference proteome</keyword>
<evidence type="ECO:0000313" key="5">
    <source>
        <dbReference type="Proteomes" id="UP000285575"/>
    </source>
</evidence>
<dbReference type="GO" id="GO:0016757">
    <property type="term" value="F:glycosyltransferase activity"/>
    <property type="evidence" value="ECO:0007669"/>
    <property type="project" value="InterPro"/>
</dbReference>
<dbReference type="GO" id="GO:0009103">
    <property type="term" value="P:lipopolysaccharide biosynthetic process"/>
    <property type="evidence" value="ECO:0007669"/>
    <property type="project" value="TreeGrafter"/>
</dbReference>
<accession>A0A437RSV7</accession>
<dbReference type="EMBL" id="SACR01000001">
    <property type="protein sequence ID" value="RVU49830.1"/>
    <property type="molecule type" value="Genomic_DNA"/>
</dbReference>
<dbReference type="Pfam" id="PF13439">
    <property type="entry name" value="Glyco_transf_4"/>
    <property type="match status" value="1"/>
</dbReference>
<dbReference type="OrthoDB" id="433681at2"/>
<dbReference type="RefSeq" id="WP_128227441.1">
    <property type="nucleotide sequence ID" value="NZ_SACR01000001.1"/>
</dbReference>
<dbReference type="Gene3D" id="3.40.50.2000">
    <property type="entry name" value="Glycogen Phosphorylase B"/>
    <property type="match status" value="2"/>
</dbReference>
<dbReference type="InterPro" id="IPR028098">
    <property type="entry name" value="Glyco_trans_4-like_N"/>
</dbReference>
<organism evidence="4 5">
    <name type="scientific">Rubrivivax rivuli</name>
    <dbReference type="NCBI Taxonomy" id="1862385"/>
    <lineage>
        <taxon>Bacteria</taxon>
        <taxon>Pseudomonadati</taxon>
        <taxon>Pseudomonadota</taxon>
        <taxon>Betaproteobacteria</taxon>
        <taxon>Burkholderiales</taxon>
        <taxon>Sphaerotilaceae</taxon>
        <taxon>Rubrivivax</taxon>
    </lineage>
</organism>
<proteinExistence type="predicted"/>
<dbReference type="PANTHER" id="PTHR46401:SF2">
    <property type="entry name" value="GLYCOSYLTRANSFERASE WBBK-RELATED"/>
    <property type="match status" value="1"/>
</dbReference>
<gene>
    <name evidence="4" type="ORF">EOE66_04580</name>
</gene>
<protein>
    <submittedName>
        <fullName evidence="4">Glycosyltransferase family 1 protein</fullName>
    </submittedName>
</protein>
<evidence type="ECO:0000259" key="2">
    <source>
        <dbReference type="Pfam" id="PF00534"/>
    </source>
</evidence>
<dbReference type="SUPFAM" id="SSF53756">
    <property type="entry name" value="UDP-Glycosyltransferase/glycogen phosphorylase"/>
    <property type="match status" value="1"/>
</dbReference>
<evidence type="ECO:0000259" key="3">
    <source>
        <dbReference type="Pfam" id="PF13439"/>
    </source>
</evidence>
<sequence length="376" mass="41384">MTLRIGMVARTLNAPHLRGTGRYIQEVLRNSKAADGVHWTVFANNPALPLRVPADLAGETDVFGFRGDRFELWEQIGLPLHARRAGVQLLHCGENTVPLWQPMPTVVTIHDTVLWEEPRPTRLDYHYLHHVQGLAYRRCSAVITISESSRRDIARRWPFLADRLVVIPHGIADEFFQPATAPLPPALRAVLEDGQGRKPYLLYVGGPQPRKRFGWALDLLASADDSALHLVACGFGAAAAQAAVVPSSLVGRVHFAPFVSDAELVALYQGARVALYPTLYEGFGFPAVEAQAAGTPVLFSPVSSLADLVGPLTWAVPAQDPAAWQVALRDALSLQPTARAERVSAAQRWARSFAWRKTAQMHLDLYRRVLAGDRLN</sequence>
<feature type="domain" description="Glycosyltransferase subfamily 4-like N-terminal" evidence="3">
    <location>
        <begin position="19"/>
        <end position="173"/>
    </location>
</feature>
<name>A0A437RSV7_9BURK</name>
<evidence type="ECO:0000313" key="4">
    <source>
        <dbReference type="EMBL" id="RVU49830.1"/>
    </source>
</evidence>
<dbReference type="CDD" id="cd03809">
    <property type="entry name" value="GT4_MtfB-like"/>
    <property type="match status" value="1"/>
</dbReference>
<keyword evidence="1 4" id="KW-0808">Transferase</keyword>